<evidence type="ECO:0000256" key="1">
    <source>
        <dbReference type="ARBA" id="ARBA00005189"/>
    </source>
</evidence>
<dbReference type="Proteomes" id="UP000830116">
    <property type="component" value="Chromosome"/>
</dbReference>
<keyword evidence="2" id="KW-0808">Transferase</keyword>
<dbReference type="SMART" id="SM00563">
    <property type="entry name" value="PlsC"/>
    <property type="match status" value="1"/>
</dbReference>
<dbReference type="PANTHER" id="PTHR10434:SF11">
    <property type="entry name" value="1-ACYL-SN-GLYCEROL-3-PHOSPHATE ACYLTRANSFERASE"/>
    <property type="match status" value="1"/>
</dbReference>
<dbReference type="EMBL" id="CP093442">
    <property type="protein sequence ID" value="UOF01276.1"/>
    <property type="molecule type" value="Genomic_DNA"/>
</dbReference>
<dbReference type="GO" id="GO:0016746">
    <property type="term" value="F:acyltransferase activity"/>
    <property type="evidence" value="ECO:0007669"/>
    <property type="project" value="UniProtKB-KW"/>
</dbReference>
<comment type="pathway">
    <text evidence="1">Lipid metabolism.</text>
</comment>
<accession>A0ABY4CC80</accession>
<dbReference type="InterPro" id="IPR002123">
    <property type="entry name" value="Plipid/glycerol_acylTrfase"/>
</dbReference>
<dbReference type="CDD" id="cd07989">
    <property type="entry name" value="LPLAT_AGPAT-like"/>
    <property type="match status" value="1"/>
</dbReference>
<evidence type="ECO:0000256" key="3">
    <source>
        <dbReference type="ARBA" id="ARBA00023315"/>
    </source>
</evidence>
<dbReference type="Pfam" id="PF01553">
    <property type="entry name" value="Acyltransferase"/>
    <property type="match status" value="1"/>
</dbReference>
<dbReference type="SUPFAM" id="SSF69593">
    <property type="entry name" value="Glycerol-3-phosphate (1)-acyltransferase"/>
    <property type="match status" value="1"/>
</dbReference>
<gene>
    <name evidence="5" type="ORF">MNR06_16400</name>
</gene>
<evidence type="ECO:0000313" key="5">
    <source>
        <dbReference type="EMBL" id="UOF01276.1"/>
    </source>
</evidence>
<protein>
    <submittedName>
        <fullName evidence="5">1-acyl-sn-glycerol-3-phosphate acyltransferase</fullName>
    </submittedName>
</protein>
<keyword evidence="3 5" id="KW-0012">Acyltransferase</keyword>
<reference evidence="5" key="1">
    <citation type="submission" date="2022-03" db="EMBL/GenBank/DDBJ databases">
        <title>Genome Identification and Characterization of new species Bdellovibrio reynosense LBG001 sp. nov. from a Mexico soil sample.</title>
        <authorList>
            <person name="Camilli A."/>
            <person name="Ajao Y."/>
            <person name="Guo X."/>
        </authorList>
    </citation>
    <scope>NUCLEOTIDE SEQUENCE</scope>
    <source>
        <strain evidence="5">LBG001</strain>
    </source>
</reference>
<dbReference type="PANTHER" id="PTHR10434">
    <property type="entry name" value="1-ACYL-SN-GLYCEROL-3-PHOSPHATE ACYLTRANSFERASE"/>
    <property type="match status" value="1"/>
</dbReference>
<sequence length="251" mass="29102">MKDWNYDNEQWTKLPTYLKHLPLFTRHIDLFSVAMRFVWSVFLKNIVFKFYIRLKVKGTPFKEIYRTQPKLIIISNHASHLDAVSIAASIPRRFWLSLYIAAAKDYFFTNALFTFFSKHCLGAIPIDRKDRKGEAINLILKLLTELPRMWLIIFPEGTRSKDGKIQEFKRGVSIFSERTQTPLLFTYLEGNAELWPKGQPIPLPGKLVLHVGPVHPPGPIQQVYAAYKEWVVTINPDAFQAIPSEPSNEQE</sequence>
<feature type="domain" description="Phospholipid/glycerol acyltransferase" evidence="4">
    <location>
        <begin position="71"/>
        <end position="188"/>
    </location>
</feature>
<evidence type="ECO:0000259" key="4">
    <source>
        <dbReference type="SMART" id="SM00563"/>
    </source>
</evidence>
<evidence type="ECO:0000256" key="2">
    <source>
        <dbReference type="ARBA" id="ARBA00022679"/>
    </source>
</evidence>
<organism evidence="5 6">
    <name type="scientific">Bdellovibrio reynosensis</name>
    <dbReference type="NCBI Taxonomy" id="2835041"/>
    <lineage>
        <taxon>Bacteria</taxon>
        <taxon>Pseudomonadati</taxon>
        <taxon>Bdellovibrionota</taxon>
        <taxon>Bdellovibrionia</taxon>
        <taxon>Bdellovibrionales</taxon>
        <taxon>Pseudobdellovibrionaceae</taxon>
        <taxon>Bdellovibrio</taxon>
    </lineage>
</organism>
<evidence type="ECO:0000313" key="6">
    <source>
        <dbReference type="Proteomes" id="UP000830116"/>
    </source>
</evidence>
<keyword evidence="6" id="KW-1185">Reference proteome</keyword>
<proteinExistence type="predicted"/>
<dbReference type="RefSeq" id="WP_243537674.1">
    <property type="nucleotide sequence ID" value="NZ_CP093442.1"/>
</dbReference>
<name>A0ABY4CC80_9BACT</name>